<dbReference type="AlphaFoldDB" id="A0A835G5T3"/>
<keyword evidence="2" id="KW-1185">Reference proteome</keyword>
<proteinExistence type="predicted"/>
<dbReference type="PANTHER" id="PTHR10773:SF19">
    <property type="match status" value="1"/>
</dbReference>
<reference evidence="1" key="1">
    <citation type="submission" date="2020-08" db="EMBL/GenBank/DDBJ databases">
        <title>Spodoptera exigua strain:BAW_Kor-Di-RS1 Genome sequencing and assembly.</title>
        <authorList>
            <person name="Kim J."/>
            <person name="Nam H.Y."/>
            <person name="Kwon M."/>
            <person name="Choi J.H."/>
            <person name="Cho S.R."/>
            <person name="Kim G.-H."/>
        </authorList>
    </citation>
    <scope>NUCLEOTIDE SEQUENCE</scope>
    <source>
        <strain evidence="1">BAW_Kor-Di-RS1</strain>
        <tissue evidence="1">Whole-body</tissue>
    </source>
</reference>
<dbReference type="PANTHER" id="PTHR10773">
    <property type="entry name" value="DNA-DIRECTED RNA POLYMERASES I, II, AND III SUBUNIT RPABC2"/>
    <property type="match status" value="1"/>
</dbReference>
<sequence length="515" mass="59353">MTIEIKNEFKNELCIICRNMLGPERTSDDGIGSYWGFRFLKSLRSKKLISLCKEDERQESINRLAEELERESALLLLQPSVILPSNSEDQDTMGISSVLSEHPDNISTAGSEIIAINTGTTQSIITTTVDISEIVNPSLITQNISEIPTNRILSPCDSNEVSYQLNDQTGCLEPIVVKKDNISSNIPEEESLSETRKRKQNKNMRLLGKRYKGHKVKKVDDITKLEEILKSDRQLKEKPCNHGAEKKSDRSYLCAAINDDIRNDCFKYFWQLPSWDAKKAYINGLIQARNILRRRTSSVVQKKSFGYDCYLPSTTGDKFRVCKELFLATFDLKKDMFQLWIRSNINISESSAETSFRRMNEVPNTSEPTTRALKSDSVLKWLECVPKVPSHYCRANSSRIYVDESFESFTHMHSVYSSWCQDSNVDSVKRKKFQEILKEAKISIFKPRKDQCDICVAHKQGNIPDDRRTTTASTREPMRLYDGPLKIDSTKFCHLQSLKQYMHRDYHLFYDNLNH</sequence>
<name>A0A835G5T3_SPOEX</name>
<organism evidence="1 2">
    <name type="scientific">Spodoptera exigua</name>
    <name type="common">Beet armyworm</name>
    <name type="synonym">Noctua fulgens</name>
    <dbReference type="NCBI Taxonomy" id="7107"/>
    <lineage>
        <taxon>Eukaryota</taxon>
        <taxon>Metazoa</taxon>
        <taxon>Ecdysozoa</taxon>
        <taxon>Arthropoda</taxon>
        <taxon>Hexapoda</taxon>
        <taxon>Insecta</taxon>
        <taxon>Pterygota</taxon>
        <taxon>Neoptera</taxon>
        <taxon>Endopterygota</taxon>
        <taxon>Lepidoptera</taxon>
        <taxon>Glossata</taxon>
        <taxon>Ditrysia</taxon>
        <taxon>Noctuoidea</taxon>
        <taxon>Noctuidae</taxon>
        <taxon>Amphipyrinae</taxon>
        <taxon>Spodoptera</taxon>
    </lineage>
</organism>
<comment type="caution">
    <text evidence="1">The sequence shown here is derived from an EMBL/GenBank/DDBJ whole genome shotgun (WGS) entry which is preliminary data.</text>
</comment>
<protein>
    <submittedName>
        <fullName evidence="1">Uncharacterized protein</fullName>
    </submittedName>
</protein>
<dbReference type="EMBL" id="JACKWZ010000572">
    <property type="protein sequence ID" value="KAF9406599.1"/>
    <property type="molecule type" value="Genomic_DNA"/>
</dbReference>
<gene>
    <name evidence="1" type="ORF">HW555_013085</name>
</gene>
<evidence type="ECO:0000313" key="1">
    <source>
        <dbReference type="EMBL" id="KAF9406599.1"/>
    </source>
</evidence>
<evidence type="ECO:0000313" key="2">
    <source>
        <dbReference type="Proteomes" id="UP000648187"/>
    </source>
</evidence>
<dbReference type="Proteomes" id="UP000648187">
    <property type="component" value="Unassembled WGS sequence"/>
</dbReference>
<accession>A0A835G5T3</accession>